<feature type="transmembrane region" description="Helical" evidence="1">
    <location>
        <begin position="32"/>
        <end position="51"/>
    </location>
</feature>
<dbReference type="PROSITE" id="PS50244">
    <property type="entry name" value="S5A_REDUCTASE"/>
    <property type="match status" value="1"/>
</dbReference>
<dbReference type="Proteomes" id="UP000290218">
    <property type="component" value="Unassembled WGS sequence"/>
</dbReference>
<feature type="transmembrane region" description="Helical" evidence="1">
    <location>
        <begin position="189"/>
        <end position="205"/>
    </location>
</feature>
<keyword evidence="1" id="KW-0812">Transmembrane</keyword>
<dbReference type="PANTHER" id="PTHR32251">
    <property type="entry name" value="3-OXO-5-ALPHA-STEROID 4-DEHYDROGENASE"/>
    <property type="match status" value="1"/>
</dbReference>
<dbReference type="PANTHER" id="PTHR32251:SF17">
    <property type="entry name" value="STEROID 5-ALPHA REDUCTASE C-TERMINAL DOMAIN-CONTAINING PROTEIN"/>
    <property type="match status" value="1"/>
</dbReference>
<evidence type="ECO:0000256" key="1">
    <source>
        <dbReference type="SAM" id="Phobius"/>
    </source>
</evidence>
<evidence type="ECO:0000313" key="3">
    <source>
        <dbReference type="Proteomes" id="UP000290218"/>
    </source>
</evidence>
<dbReference type="AlphaFoldDB" id="A0A4Q1C5Y9"/>
<dbReference type="EMBL" id="SDHX01000002">
    <property type="protein sequence ID" value="RXK53785.1"/>
    <property type="molecule type" value="Genomic_DNA"/>
</dbReference>
<keyword evidence="3" id="KW-1185">Reference proteome</keyword>
<gene>
    <name evidence="2" type="ORF">ESB00_19055</name>
</gene>
<dbReference type="GO" id="GO:0016020">
    <property type="term" value="C:membrane"/>
    <property type="evidence" value="ECO:0007669"/>
    <property type="project" value="TreeGrafter"/>
</dbReference>
<dbReference type="InterPro" id="IPR010721">
    <property type="entry name" value="UstE-like"/>
</dbReference>
<dbReference type="RefSeq" id="WP_129049817.1">
    <property type="nucleotide sequence ID" value="NZ_SDHX01000002.1"/>
</dbReference>
<dbReference type="Gene3D" id="1.20.120.1630">
    <property type="match status" value="1"/>
</dbReference>
<sequence>MSPLPLIALALAGLCVLFALLWLVCRRLDNYGFVDVAWAYAFAPLAVFYAWFGPGWFLRRFTLAAMGVLWSVRLGSHLLKRVAAHHPVEDGRYVQLRKDWAGNFGPKMAGFFQLQAASVVLLGLAFLLPVFNTAPRFHLLEIIGVCLWFVALYGEAIADAQLAAFKRNPANKGRVCDVGLWRLSRHPNYFFEWLVWVALFVFALASPRGWVAVIGPASILFLLLRVTGIPLTEEQAVRSKGDAYRRYQQTTSAFIPWFPKQPASALTAR</sequence>
<dbReference type="Pfam" id="PF06966">
    <property type="entry name" value="DUF1295"/>
    <property type="match status" value="1"/>
</dbReference>
<keyword evidence="1" id="KW-0472">Membrane</keyword>
<proteinExistence type="predicted"/>
<name>A0A4Q1C5Y9_9BACT</name>
<evidence type="ECO:0000313" key="2">
    <source>
        <dbReference type="EMBL" id="RXK53785.1"/>
    </source>
</evidence>
<comment type="caution">
    <text evidence="2">The sequence shown here is derived from an EMBL/GenBank/DDBJ whole genome shotgun (WGS) entry which is preliminary data.</text>
</comment>
<organism evidence="2 3">
    <name type="scientific">Oleiharenicola lentus</name>
    <dbReference type="NCBI Taxonomy" id="2508720"/>
    <lineage>
        <taxon>Bacteria</taxon>
        <taxon>Pseudomonadati</taxon>
        <taxon>Verrucomicrobiota</taxon>
        <taxon>Opitutia</taxon>
        <taxon>Opitutales</taxon>
        <taxon>Opitutaceae</taxon>
        <taxon>Oleiharenicola</taxon>
    </lineage>
</organism>
<reference evidence="2 3" key="1">
    <citation type="submission" date="2019-01" db="EMBL/GenBank/DDBJ databases">
        <title>Lacunisphaera sp. strain TWA-58.</title>
        <authorList>
            <person name="Chen W.-M."/>
        </authorList>
    </citation>
    <scope>NUCLEOTIDE SEQUENCE [LARGE SCALE GENOMIC DNA]</scope>
    <source>
        <strain evidence="2 3">TWA-58</strain>
    </source>
</reference>
<feature type="transmembrane region" description="Helical" evidence="1">
    <location>
        <begin position="111"/>
        <end position="131"/>
    </location>
</feature>
<dbReference type="OrthoDB" id="9779233at2"/>
<feature type="transmembrane region" description="Helical" evidence="1">
    <location>
        <begin position="137"/>
        <end position="158"/>
    </location>
</feature>
<protein>
    <submittedName>
        <fullName evidence="2">DUF1295 domain-containing protein</fullName>
    </submittedName>
</protein>
<accession>A0A4Q1C5Y9</accession>
<keyword evidence="1" id="KW-1133">Transmembrane helix</keyword>
<feature type="transmembrane region" description="Helical" evidence="1">
    <location>
        <begin position="6"/>
        <end position="25"/>
    </location>
</feature>